<dbReference type="Proteomes" id="UP000252187">
    <property type="component" value="Unassembled WGS sequence"/>
</dbReference>
<protein>
    <submittedName>
        <fullName evidence="4">Short-chain dehydrogenase</fullName>
    </submittedName>
</protein>
<reference evidence="4 5" key="1">
    <citation type="submission" date="2018-06" db="EMBL/GenBank/DDBJ databases">
        <title>Whole genome sequencing of four bacterial strains from South Shetland trench revealing bio-synthetic gene clusters.</title>
        <authorList>
            <person name="Abdel-Mageed W.M."/>
            <person name="Lehri B."/>
            <person name="Jarmusch S.A."/>
            <person name="Miranda K."/>
            <person name="Goodfellow M."/>
            <person name="Jaspars M."/>
            <person name="Karlyshev A.V."/>
        </authorList>
    </citation>
    <scope>NUCLEOTIDE SEQUENCE [LARGE SCALE GENOMIC DNA]</scope>
    <source>
        <strain evidence="4 5">SST1</strain>
    </source>
</reference>
<evidence type="ECO:0000313" key="5">
    <source>
        <dbReference type="Proteomes" id="UP000252187"/>
    </source>
</evidence>
<dbReference type="EMBL" id="QNTT01000017">
    <property type="protein sequence ID" value="RBA36917.1"/>
    <property type="molecule type" value="Genomic_DNA"/>
</dbReference>
<gene>
    <name evidence="4" type="ORF">DQ226_08080</name>
</gene>
<dbReference type="PRINTS" id="PR00080">
    <property type="entry name" value="SDRFAMILY"/>
</dbReference>
<name>A0A365PAE8_9ACTN</name>
<dbReference type="Gene3D" id="3.40.50.720">
    <property type="entry name" value="NAD(P)-binding Rossmann-like Domain"/>
    <property type="match status" value="1"/>
</dbReference>
<dbReference type="GO" id="GO:0016491">
    <property type="term" value="F:oxidoreductase activity"/>
    <property type="evidence" value="ECO:0007669"/>
    <property type="project" value="UniProtKB-KW"/>
</dbReference>
<dbReference type="InterPro" id="IPR036291">
    <property type="entry name" value="NAD(P)-bd_dom_sf"/>
</dbReference>
<accession>A0A365PAE8</accession>
<dbReference type="PANTHER" id="PTHR43391">
    <property type="entry name" value="RETINOL DEHYDROGENASE-RELATED"/>
    <property type="match status" value="1"/>
</dbReference>
<dbReference type="AlphaFoldDB" id="A0A365PAE8"/>
<dbReference type="SUPFAM" id="SSF51735">
    <property type="entry name" value="NAD(P)-binding Rossmann-fold domains"/>
    <property type="match status" value="1"/>
</dbReference>
<comment type="similarity">
    <text evidence="1 3">Belongs to the short-chain dehydrogenases/reductases (SDR) family.</text>
</comment>
<evidence type="ECO:0000256" key="3">
    <source>
        <dbReference type="RuleBase" id="RU000363"/>
    </source>
</evidence>
<comment type="caution">
    <text evidence="4">The sequence shown here is derived from an EMBL/GenBank/DDBJ whole genome shotgun (WGS) entry which is preliminary data.</text>
</comment>
<dbReference type="NCBIfam" id="NF006123">
    <property type="entry name" value="PRK08267.1"/>
    <property type="match status" value="1"/>
</dbReference>
<dbReference type="Pfam" id="PF00106">
    <property type="entry name" value="adh_short"/>
    <property type="match status" value="1"/>
</dbReference>
<dbReference type="InterPro" id="IPR002347">
    <property type="entry name" value="SDR_fam"/>
</dbReference>
<organism evidence="4 5">
    <name type="scientific">Dietzia maris</name>
    <dbReference type="NCBI Taxonomy" id="37915"/>
    <lineage>
        <taxon>Bacteria</taxon>
        <taxon>Bacillati</taxon>
        <taxon>Actinomycetota</taxon>
        <taxon>Actinomycetes</taxon>
        <taxon>Mycobacteriales</taxon>
        <taxon>Dietziaceae</taxon>
        <taxon>Dietzia</taxon>
    </lineage>
</organism>
<keyword evidence="2" id="KW-0560">Oxidoreductase</keyword>
<dbReference type="PANTHER" id="PTHR43391:SF82">
    <property type="entry name" value="OXIDOREDUCTASE SADH-RELATED"/>
    <property type="match status" value="1"/>
</dbReference>
<evidence type="ECO:0000313" key="4">
    <source>
        <dbReference type="EMBL" id="RBA36917.1"/>
    </source>
</evidence>
<proteinExistence type="inferred from homology"/>
<evidence type="ECO:0000256" key="1">
    <source>
        <dbReference type="ARBA" id="ARBA00006484"/>
    </source>
</evidence>
<dbReference type="PRINTS" id="PR00081">
    <property type="entry name" value="GDHRDH"/>
</dbReference>
<sequence>MTAAGAPGPGTPSTGTVRTVLVTGAGRGIGEATARRFADAGYLVGAYDLQPCAWAEGDERIVTGSLDVTDPAAWEAALTEFTARSGGALDVLVNNAGLLYSTPFMDASFEQDAALVDVNVKGVLYGCRAAFPFLEKSATPTVVNLCSASAIYGQAEMATYSATKFAVRGITEALDLEWARHGIRVCSVWPLYVGTGMLEGVNTTGMRTMGVRLTEGDVAGEILDLAEQTARESSGVFGRIRRALGREVHRPVGKQATAMYLASQVAPSRLVKLSNQRLTS</sequence>
<evidence type="ECO:0000256" key="2">
    <source>
        <dbReference type="ARBA" id="ARBA00023002"/>
    </source>
</evidence>